<evidence type="ECO:0000259" key="1">
    <source>
        <dbReference type="PROSITE" id="PS50943"/>
    </source>
</evidence>
<dbReference type="RefSeq" id="WP_089688148.1">
    <property type="nucleotide sequence ID" value="NZ_FNFO01000015.1"/>
</dbReference>
<proteinExistence type="predicted"/>
<sequence>MQITQEMLGSRLHALRKALGKKQTEVMEQTQATQAAISRLEAGKGGSIEVLLSMINYYNRYFVMDQLFEPEFTILRRGQKRIELHFDQLILQEVSALEGEINERLNQIRKMVQSTSSQVPTSLDDEIV</sequence>
<protein>
    <submittedName>
        <fullName evidence="2">Helix-turn-helix domain-containing protein</fullName>
    </submittedName>
</protein>
<dbReference type="AlphaFoldDB" id="A0A1G9U3U2"/>
<dbReference type="SUPFAM" id="SSF47413">
    <property type="entry name" value="lambda repressor-like DNA-binding domains"/>
    <property type="match status" value="1"/>
</dbReference>
<name>A0A1G9U3U2_9BACT</name>
<feature type="domain" description="HTH cro/C1-type" evidence="1">
    <location>
        <begin position="12"/>
        <end position="67"/>
    </location>
</feature>
<dbReference type="GO" id="GO:0003677">
    <property type="term" value="F:DNA binding"/>
    <property type="evidence" value="ECO:0007669"/>
    <property type="project" value="InterPro"/>
</dbReference>
<dbReference type="Proteomes" id="UP000198510">
    <property type="component" value="Unassembled WGS sequence"/>
</dbReference>
<gene>
    <name evidence="2" type="ORF">SAMN05421823_11578</name>
</gene>
<keyword evidence="3" id="KW-1185">Reference proteome</keyword>
<organism evidence="2 3">
    <name type="scientific">Catalinimonas alkaloidigena</name>
    <dbReference type="NCBI Taxonomy" id="1075417"/>
    <lineage>
        <taxon>Bacteria</taxon>
        <taxon>Pseudomonadati</taxon>
        <taxon>Bacteroidota</taxon>
        <taxon>Cytophagia</taxon>
        <taxon>Cytophagales</taxon>
        <taxon>Catalimonadaceae</taxon>
        <taxon>Catalinimonas</taxon>
    </lineage>
</organism>
<dbReference type="EMBL" id="FNFO01000015">
    <property type="protein sequence ID" value="SDM54606.1"/>
    <property type="molecule type" value="Genomic_DNA"/>
</dbReference>
<accession>A0A1G9U3U2</accession>
<dbReference type="Gene3D" id="1.10.260.40">
    <property type="entry name" value="lambda repressor-like DNA-binding domains"/>
    <property type="match status" value="1"/>
</dbReference>
<dbReference type="Pfam" id="PF13560">
    <property type="entry name" value="HTH_31"/>
    <property type="match status" value="1"/>
</dbReference>
<dbReference type="STRING" id="1075417.SAMN05421823_11578"/>
<evidence type="ECO:0000313" key="3">
    <source>
        <dbReference type="Proteomes" id="UP000198510"/>
    </source>
</evidence>
<dbReference type="OrthoDB" id="5446846at2"/>
<dbReference type="InterPro" id="IPR010982">
    <property type="entry name" value="Lambda_DNA-bd_dom_sf"/>
</dbReference>
<dbReference type="CDD" id="cd00093">
    <property type="entry name" value="HTH_XRE"/>
    <property type="match status" value="1"/>
</dbReference>
<evidence type="ECO:0000313" key="2">
    <source>
        <dbReference type="EMBL" id="SDM54606.1"/>
    </source>
</evidence>
<dbReference type="PROSITE" id="PS50943">
    <property type="entry name" value="HTH_CROC1"/>
    <property type="match status" value="1"/>
</dbReference>
<reference evidence="2 3" key="1">
    <citation type="submission" date="2016-10" db="EMBL/GenBank/DDBJ databases">
        <authorList>
            <person name="de Groot N.N."/>
        </authorList>
    </citation>
    <scope>NUCLEOTIDE SEQUENCE [LARGE SCALE GENOMIC DNA]</scope>
    <source>
        <strain evidence="2 3">DSM 25186</strain>
    </source>
</reference>
<dbReference type="InterPro" id="IPR001387">
    <property type="entry name" value="Cro/C1-type_HTH"/>
</dbReference>